<evidence type="ECO:0000313" key="2">
    <source>
        <dbReference type="Proteomes" id="UP000276888"/>
    </source>
</evidence>
<reference evidence="1 2" key="1">
    <citation type="submission" date="2018-08" db="EMBL/GenBank/DDBJ databases">
        <title>Microbacterium lemovicicum sp. nov., a bacterium isolated from a natural uranium-rich soil.</title>
        <authorList>
            <person name="ORTET P."/>
        </authorList>
    </citation>
    <scope>NUCLEOTIDE SEQUENCE [LARGE SCALE GENOMIC DNA]</scope>
    <source>
        <strain evidence="1 2">Viu22</strain>
    </source>
</reference>
<name>A0A3S9WCF2_9MICO</name>
<evidence type="ECO:0008006" key="3">
    <source>
        <dbReference type="Google" id="ProtNLM"/>
    </source>
</evidence>
<gene>
    <name evidence="1" type="ORF">CVS47_02370</name>
</gene>
<dbReference type="RefSeq" id="WP_127096244.1">
    <property type="nucleotide sequence ID" value="NZ_CP031423.1"/>
</dbReference>
<dbReference type="EMBL" id="CP031423">
    <property type="protein sequence ID" value="AZS37724.1"/>
    <property type="molecule type" value="Genomic_DNA"/>
</dbReference>
<dbReference type="OrthoDB" id="3368165at2"/>
<accession>A0A3S9WCF2</accession>
<dbReference type="KEGG" id="mlv:CVS47_02370"/>
<proteinExistence type="predicted"/>
<evidence type="ECO:0000313" key="1">
    <source>
        <dbReference type="EMBL" id="AZS37724.1"/>
    </source>
</evidence>
<sequence>MPVLVARILGRVLRGAIGLILRVRRPRPIHPHGLLLRGEVEWMPGAPRSGIAWVDQAAGTRAATRARVSRSVGLPSLLPDVIGLALRVDTGGGGFGDVELATTGRGVPGRFLLLPRLTVSRATFATLLPYRTDGGPVHVSARRSGRRLPADLAALRHALASEPLRLELSFARGSGPWHPFAVVTLRVDPDQDDRTLRFDAVRHAIPGARAYEAVRLLRQPSYRLAQDGSGRTTKAPRGTRRAFLARIREWASRRSR</sequence>
<organism evidence="1 2">
    <name type="scientific">Microbacterium lemovicicum</name>
    <dbReference type="NCBI Taxonomy" id="1072463"/>
    <lineage>
        <taxon>Bacteria</taxon>
        <taxon>Bacillati</taxon>
        <taxon>Actinomycetota</taxon>
        <taxon>Actinomycetes</taxon>
        <taxon>Micrococcales</taxon>
        <taxon>Microbacteriaceae</taxon>
        <taxon>Microbacterium</taxon>
    </lineage>
</organism>
<protein>
    <recommendedName>
        <fullName evidence="3">Phosphodiesterase</fullName>
    </recommendedName>
</protein>
<dbReference type="AlphaFoldDB" id="A0A3S9WCF2"/>
<dbReference type="Proteomes" id="UP000276888">
    <property type="component" value="Chromosome"/>
</dbReference>
<keyword evidence="2" id="KW-1185">Reference proteome</keyword>